<feature type="signal peptide" evidence="1">
    <location>
        <begin position="1"/>
        <end position="28"/>
    </location>
</feature>
<comment type="caution">
    <text evidence="2">The sequence shown here is derived from an EMBL/GenBank/DDBJ whole genome shotgun (WGS) entry which is preliminary data.</text>
</comment>
<organism evidence="2 3">
    <name type="scientific">Sordaria brevicollis</name>
    <dbReference type="NCBI Taxonomy" id="83679"/>
    <lineage>
        <taxon>Eukaryota</taxon>
        <taxon>Fungi</taxon>
        <taxon>Dikarya</taxon>
        <taxon>Ascomycota</taxon>
        <taxon>Pezizomycotina</taxon>
        <taxon>Sordariomycetes</taxon>
        <taxon>Sordariomycetidae</taxon>
        <taxon>Sordariales</taxon>
        <taxon>Sordariaceae</taxon>
        <taxon>Sordaria</taxon>
    </lineage>
</organism>
<dbReference type="AlphaFoldDB" id="A0AAE0U631"/>
<name>A0AAE0U631_SORBR</name>
<proteinExistence type="predicted"/>
<dbReference type="Proteomes" id="UP001281003">
    <property type="component" value="Unassembled WGS sequence"/>
</dbReference>
<feature type="chain" id="PRO_5042203826" evidence="1">
    <location>
        <begin position="29"/>
        <end position="170"/>
    </location>
</feature>
<accession>A0AAE0U631</accession>
<keyword evidence="3" id="KW-1185">Reference proteome</keyword>
<evidence type="ECO:0000313" key="3">
    <source>
        <dbReference type="Proteomes" id="UP001281003"/>
    </source>
</evidence>
<reference evidence="2" key="2">
    <citation type="submission" date="2023-07" db="EMBL/GenBank/DDBJ databases">
        <authorList>
            <consortium name="Lawrence Berkeley National Laboratory"/>
            <person name="Haridas S."/>
            <person name="Hensen N."/>
            <person name="Bonometti L."/>
            <person name="Westerberg I."/>
            <person name="Brannstrom I.O."/>
            <person name="Guillou S."/>
            <person name="Cros-Aarteil S."/>
            <person name="Calhoun S."/>
            <person name="Kuo A."/>
            <person name="Mondo S."/>
            <person name="Pangilinan J."/>
            <person name="Riley R."/>
            <person name="LaButti K."/>
            <person name="Andreopoulos B."/>
            <person name="Lipzen A."/>
            <person name="Chen C."/>
            <person name="Yanf M."/>
            <person name="Daum C."/>
            <person name="Ng V."/>
            <person name="Clum A."/>
            <person name="Steindorff A."/>
            <person name="Ohm R."/>
            <person name="Martin F."/>
            <person name="Silar P."/>
            <person name="Natvig D."/>
            <person name="Lalanne C."/>
            <person name="Gautier V."/>
            <person name="Ament-velasquez S.L."/>
            <person name="Kruys A."/>
            <person name="Hutchinson M.I."/>
            <person name="Powell A.J."/>
            <person name="Barry K."/>
            <person name="Miller A.N."/>
            <person name="Grigoriev I.V."/>
            <person name="Debuchy R."/>
            <person name="Gladieux P."/>
            <person name="Thoren M.H."/>
            <person name="Johannesson H."/>
        </authorList>
    </citation>
    <scope>NUCLEOTIDE SEQUENCE</scope>
    <source>
        <strain evidence="2">FGSC 1904</strain>
    </source>
</reference>
<keyword evidence="1" id="KW-0732">Signal</keyword>
<evidence type="ECO:0000313" key="2">
    <source>
        <dbReference type="EMBL" id="KAK3391975.1"/>
    </source>
</evidence>
<protein>
    <submittedName>
        <fullName evidence="2">Uncharacterized protein</fullName>
    </submittedName>
</protein>
<sequence length="170" mass="19617">MISTNQDRGWRSDLWKLLLLLPLLPRRGRRTRGEHQQHQQHQQHLLATACDCLHQALRGKRDWTDCCEASCSFFLFWSSVVLMRVSVVAAEGHGELSCRLGMSTRRCPLQWDVPPTHFPPNSTLMVSWTPEMDFYFHLPTTALACIIVSWPKSRLSIPLHRRKEEVTGDG</sequence>
<gene>
    <name evidence="2" type="ORF">B0T20DRAFT_70180</name>
</gene>
<evidence type="ECO:0000256" key="1">
    <source>
        <dbReference type="SAM" id="SignalP"/>
    </source>
</evidence>
<reference evidence="2" key="1">
    <citation type="journal article" date="2023" name="Mol. Phylogenet. Evol.">
        <title>Genome-scale phylogeny and comparative genomics of the fungal order Sordariales.</title>
        <authorList>
            <person name="Hensen N."/>
            <person name="Bonometti L."/>
            <person name="Westerberg I."/>
            <person name="Brannstrom I.O."/>
            <person name="Guillou S."/>
            <person name="Cros-Aarteil S."/>
            <person name="Calhoun S."/>
            <person name="Haridas S."/>
            <person name="Kuo A."/>
            <person name="Mondo S."/>
            <person name="Pangilinan J."/>
            <person name="Riley R."/>
            <person name="LaButti K."/>
            <person name="Andreopoulos B."/>
            <person name="Lipzen A."/>
            <person name="Chen C."/>
            <person name="Yan M."/>
            <person name="Daum C."/>
            <person name="Ng V."/>
            <person name="Clum A."/>
            <person name="Steindorff A."/>
            <person name="Ohm R.A."/>
            <person name="Martin F."/>
            <person name="Silar P."/>
            <person name="Natvig D.O."/>
            <person name="Lalanne C."/>
            <person name="Gautier V."/>
            <person name="Ament-Velasquez S.L."/>
            <person name="Kruys A."/>
            <person name="Hutchinson M.I."/>
            <person name="Powell A.J."/>
            <person name="Barry K."/>
            <person name="Miller A.N."/>
            <person name="Grigoriev I.V."/>
            <person name="Debuchy R."/>
            <person name="Gladieux P."/>
            <person name="Hiltunen Thoren M."/>
            <person name="Johannesson H."/>
        </authorList>
    </citation>
    <scope>NUCLEOTIDE SEQUENCE</scope>
    <source>
        <strain evidence="2">FGSC 1904</strain>
    </source>
</reference>
<dbReference type="EMBL" id="JAUTDP010000012">
    <property type="protein sequence ID" value="KAK3391975.1"/>
    <property type="molecule type" value="Genomic_DNA"/>
</dbReference>